<protein>
    <submittedName>
        <fullName evidence="1">Uncharacterized protein</fullName>
    </submittedName>
</protein>
<name>A0A517SAN9_9PLAN</name>
<keyword evidence="2" id="KW-1185">Reference proteome</keyword>
<dbReference type="EMBL" id="CP036271">
    <property type="protein sequence ID" value="QDT53191.1"/>
    <property type="molecule type" value="Genomic_DNA"/>
</dbReference>
<dbReference type="AlphaFoldDB" id="A0A517SAN9"/>
<dbReference type="Proteomes" id="UP000315700">
    <property type="component" value="Chromosome"/>
</dbReference>
<evidence type="ECO:0000313" key="1">
    <source>
        <dbReference type="EMBL" id="QDT53191.1"/>
    </source>
</evidence>
<reference evidence="1 2" key="1">
    <citation type="submission" date="2019-02" db="EMBL/GenBank/DDBJ databases">
        <title>Deep-cultivation of Planctomycetes and their phenomic and genomic characterization uncovers novel biology.</title>
        <authorList>
            <person name="Wiegand S."/>
            <person name="Jogler M."/>
            <person name="Boedeker C."/>
            <person name="Pinto D."/>
            <person name="Vollmers J."/>
            <person name="Rivas-Marin E."/>
            <person name="Kohn T."/>
            <person name="Peeters S.H."/>
            <person name="Heuer A."/>
            <person name="Rast P."/>
            <person name="Oberbeckmann S."/>
            <person name="Bunk B."/>
            <person name="Jeske O."/>
            <person name="Meyerdierks A."/>
            <person name="Storesund J.E."/>
            <person name="Kallscheuer N."/>
            <person name="Luecker S."/>
            <person name="Lage O.M."/>
            <person name="Pohl T."/>
            <person name="Merkel B.J."/>
            <person name="Hornburger P."/>
            <person name="Mueller R.-W."/>
            <person name="Bruemmer F."/>
            <person name="Labrenz M."/>
            <person name="Spormann A.M."/>
            <person name="Op den Camp H."/>
            <person name="Overmann J."/>
            <person name="Amann R."/>
            <person name="Jetten M.S.M."/>
            <person name="Mascher T."/>
            <person name="Medema M.H."/>
            <person name="Devos D.P."/>
            <person name="Kaster A.-K."/>
            <person name="Ovreas L."/>
            <person name="Rohde M."/>
            <person name="Galperin M.Y."/>
            <person name="Jogler C."/>
        </authorList>
    </citation>
    <scope>NUCLEOTIDE SEQUENCE [LARGE SCALE GENOMIC DNA]</scope>
    <source>
        <strain evidence="1 2">Pan44</strain>
    </source>
</reference>
<organism evidence="1 2">
    <name type="scientific">Caulifigura coniformis</name>
    <dbReference type="NCBI Taxonomy" id="2527983"/>
    <lineage>
        <taxon>Bacteria</taxon>
        <taxon>Pseudomonadati</taxon>
        <taxon>Planctomycetota</taxon>
        <taxon>Planctomycetia</taxon>
        <taxon>Planctomycetales</taxon>
        <taxon>Planctomycetaceae</taxon>
        <taxon>Caulifigura</taxon>
    </lineage>
</organism>
<sequence>MATVQASEERRRSHRRSEIVEPLEIELEVGETLILGDHRLTLLEIDGELVAVRVESPDDFYFDPTAIGDVHPRTRTFTRS</sequence>
<proteinExistence type="predicted"/>
<accession>A0A517SAN9</accession>
<dbReference type="InParanoid" id="A0A517SAN9"/>
<evidence type="ECO:0000313" key="2">
    <source>
        <dbReference type="Proteomes" id="UP000315700"/>
    </source>
</evidence>
<gene>
    <name evidence="1" type="ORF">Pan44_12070</name>
</gene>
<dbReference type="KEGG" id="ccos:Pan44_12070"/>